<proteinExistence type="predicted"/>
<evidence type="ECO:0000313" key="2">
    <source>
        <dbReference type="Proteomes" id="UP000664032"/>
    </source>
</evidence>
<dbReference type="Proteomes" id="UP000664032">
    <property type="component" value="Unassembled WGS sequence"/>
</dbReference>
<evidence type="ECO:0000313" key="1">
    <source>
        <dbReference type="EMBL" id="KAH9476972.1"/>
    </source>
</evidence>
<name>A0ACB8GNJ8_PSICU</name>
<dbReference type="EMBL" id="JAFIQS020000010">
    <property type="protein sequence ID" value="KAH9476972.1"/>
    <property type="molecule type" value="Genomic_DNA"/>
</dbReference>
<keyword evidence="2" id="KW-1185">Reference proteome</keyword>
<accession>A0ACB8GNJ8</accession>
<gene>
    <name evidence="1" type="ORF">JR316_0010888</name>
</gene>
<sequence length="78" mass="8392">QRNIQVLGRVGDPDEILVSVLVQDGKIVPGTYDAMPSYLICTVDGVLQFILVLVGCLREVLVQSWAATADVDQAYSVG</sequence>
<organism evidence="1 2">
    <name type="scientific">Psilocybe cubensis</name>
    <name type="common">Psychedelic mushroom</name>
    <name type="synonym">Stropharia cubensis</name>
    <dbReference type="NCBI Taxonomy" id="181762"/>
    <lineage>
        <taxon>Eukaryota</taxon>
        <taxon>Fungi</taxon>
        <taxon>Dikarya</taxon>
        <taxon>Basidiomycota</taxon>
        <taxon>Agaricomycotina</taxon>
        <taxon>Agaricomycetes</taxon>
        <taxon>Agaricomycetidae</taxon>
        <taxon>Agaricales</taxon>
        <taxon>Agaricineae</taxon>
        <taxon>Strophariaceae</taxon>
        <taxon>Psilocybe</taxon>
    </lineage>
</organism>
<reference evidence="1" key="1">
    <citation type="submission" date="2021-10" db="EMBL/GenBank/DDBJ databases">
        <title>Psilocybe cubensis genome.</title>
        <authorList>
            <person name="Mckernan K.J."/>
            <person name="Crawford S."/>
            <person name="Trippe A."/>
            <person name="Kane L.T."/>
            <person name="Mclaughlin S."/>
        </authorList>
    </citation>
    <scope>NUCLEOTIDE SEQUENCE</scope>
    <source>
        <strain evidence="1">MGC-MH-2018</strain>
    </source>
</reference>
<feature type="non-terminal residue" evidence="1">
    <location>
        <position position="1"/>
    </location>
</feature>
<protein>
    <submittedName>
        <fullName evidence="1">Uncharacterized protein</fullName>
    </submittedName>
</protein>
<comment type="caution">
    <text evidence="1">The sequence shown here is derived from an EMBL/GenBank/DDBJ whole genome shotgun (WGS) entry which is preliminary data.</text>
</comment>